<gene>
    <name evidence="8" type="ORF">FPOA_11770</name>
</gene>
<keyword evidence="6" id="KW-1133">Transmembrane helix</keyword>
<dbReference type="CDD" id="cd00067">
    <property type="entry name" value="GAL4"/>
    <property type="match status" value="1"/>
</dbReference>
<feature type="compositionally biased region" description="Low complexity" evidence="5">
    <location>
        <begin position="114"/>
        <end position="134"/>
    </location>
</feature>
<dbReference type="GO" id="GO:0000978">
    <property type="term" value="F:RNA polymerase II cis-regulatory region sequence-specific DNA binding"/>
    <property type="evidence" value="ECO:0007669"/>
    <property type="project" value="TreeGrafter"/>
</dbReference>
<dbReference type="SMART" id="SM00906">
    <property type="entry name" value="Fungal_trans"/>
    <property type="match status" value="1"/>
</dbReference>
<evidence type="ECO:0000256" key="4">
    <source>
        <dbReference type="ARBA" id="ARBA00023242"/>
    </source>
</evidence>
<evidence type="ECO:0000256" key="1">
    <source>
        <dbReference type="ARBA" id="ARBA00022723"/>
    </source>
</evidence>
<evidence type="ECO:0000256" key="2">
    <source>
        <dbReference type="ARBA" id="ARBA00023015"/>
    </source>
</evidence>
<dbReference type="OMA" id="YHFAVII"/>
<dbReference type="GO" id="GO:0005634">
    <property type="term" value="C:nucleus"/>
    <property type="evidence" value="ECO:0007669"/>
    <property type="project" value="TreeGrafter"/>
</dbReference>
<comment type="caution">
    <text evidence="8">The sequence shown here is derived from an EMBL/GenBank/DDBJ whole genome shotgun (WGS) entry which is preliminary data.</text>
</comment>
<keyword evidence="9" id="KW-1185">Reference proteome</keyword>
<dbReference type="GO" id="GO:0000435">
    <property type="term" value="P:positive regulation of transcription from RNA polymerase II promoter by galactose"/>
    <property type="evidence" value="ECO:0007669"/>
    <property type="project" value="TreeGrafter"/>
</dbReference>
<evidence type="ECO:0000256" key="3">
    <source>
        <dbReference type="ARBA" id="ARBA00023163"/>
    </source>
</evidence>
<dbReference type="PROSITE" id="PS50048">
    <property type="entry name" value="ZN2_CY6_FUNGAL_2"/>
    <property type="match status" value="1"/>
</dbReference>
<keyword evidence="4" id="KW-0539">Nucleus</keyword>
<dbReference type="STRING" id="36050.A0A1B8AHM1"/>
<evidence type="ECO:0000313" key="9">
    <source>
        <dbReference type="Proteomes" id="UP000091967"/>
    </source>
</evidence>
<evidence type="ECO:0000256" key="6">
    <source>
        <dbReference type="SAM" id="Phobius"/>
    </source>
</evidence>
<dbReference type="GO" id="GO:0006351">
    <property type="term" value="P:DNA-templated transcription"/>
    <property type="evidence" value="ECO:0007669"/>
    <property type="project" value="InterPro"/>
</dbReference>
<keyword evidence="1" id="KW-0479">Metal-binding</keyword>
<accession>A0A1B8AHM1</accession>
<keyword evidence="6" id="KW-0812">Transmembrane</keyword>
<dbReference type="PANTHER" id="PTHR47424">
    <property type="entry name" value="REGULATORY PROTEIN GAL4"/>
    <property type="match status" value="1"/>
</dbReference>
<feature type="domain" description="Zn(2)-C6 fungal-type" evidence="7">
    <location>
        <begin position="60"/>
        <end position="91"/>
    </location>
</feature>
<dbReference type="CDD" id="cd12148">
    <property type="entry name" value="fungal_TF_MHR"/>
    <property type="match status" value="1"/>
</dbReference>
<dbReference type="InterPro" id="IPR036864">
    <property type="entry name" value="Zn2-C6_fun-type_DNA-bd_sf"/>
</dbReference>
<dbReference type="InterPro" id="IPR051127">
    <property type="entry name" value="Fungal_SecMet_Regulators"/>
</dbReference>
<name>A0A1B8AHM1_FUSPO</name>
<reference evidence="8 9" key="1">
    <citation type="submission" date="2016-06" db="EMBL/GenBank/DDBJ databases">
        <title>Living apart together: crosstalk between the core and supernumerary genomes in a fungal plant pathogen.</title>
        <authorList>
            <person name="Vanheule A."/>
            <person name="Audenaert K."/>
            <person name="Warris S."/>
            <person name="Van De Geest H."/>
            <person name="Schijlen E."/>
            <person name="Hofte M."/>
            <person name="De Saeger S."/>
            <person name="Haesaert G."/>
            <person name="Waalwijk C."/>
            <person name="Van Der Lee T."/>
        </authorList>
    </citation>
    <scope>NUCLEOTIDE SEQUENCE [LARGE SCALE GENOMIC DNA]</scope>
    <source>
        <strain evidence="8 9">2516</strain>
    </source>
</reference>
<dbReference type="SMART" id="SM00066">
    <property type="entry name" value="GAL4"/>
    <property type="match status" value="1"/>
</dbReference>
<evidence type="ECO:0000313" key="8">
    <source>
        <dbReference type="EMBL" id="OBS20049.1"/>
    </source>
</evidence>
<dbReference type="InterPro" id="IPR001138">
    <property type="entry name" value="Zn2Cys6_DnaBD"/>
</dbReference>
<keyword evidence="2" id="KW-0805">Transcription regulation</keyword>
<dbReference type="Proteomes" id="UP000091967">
    <property type="component" value="Unassembled WGS sequence"/>
</dbReference>
<keyword evidence="3" id="KW-0804">Transcription</keyword>
<protein>
    <recommendedName>
        <fullName evidence="7">Zn(2)-C6 fungal-type domain-containing protein</fullName>
    </recommendedName>
</protein>
<proteinExistence type="predicted"/>
<dbReference type="InterPro" id="IPR007219">
    <property type="entry name" value="XnlR_reg_dom"/>
</dbReference>
<dbReference type="EMBL" id="LYXU01000004">
    <property type="protein sequence ID" value="OBS20049.1"/>
    <property type="molecule type" value="Genomic_DNA"/>
</dbReference>
<dbReference type="SUPFAM" id="SSF57701">
    <property type="entry name" value="Zn2/Cys6 DNA-binding domain"/>
    <property type="match status" value="1"/>
</dbReference>
<dbReference type="Gene3D" id="4.10.240.10">
    <property type="entry name" value="Zn(2)-C6 fungal-type DNA-binding domain"/>
    <property type="match status" value="1"/>
</dbReference>
<dbReference type="GO" id="GO:0008270">
    <property type="term" value="F:zinc ion binding"/>
    <property type="evidence" value="ECO:0007669"/>
    <property type="project" value="InterPro"/>
</dbReference>
<keyword evidence="6" id="KW-0472">Membrane</keyword>
<feature type="transmembrane region" description="Helical" evidence="6">
    <location>
        <begin position="12"/>
        <end position="35"/>
    </location>
</feature>
<evidence type="ECO:0000259" key="7">
    <source>
        <dbReference type="PROSITE" id="PS50048"/>
    </source>
</evidence>
<dbReference type="GO" id="GO:0000981">
    <property type="term" value="F:DNA-binding transcription factor activity, RNA polymerase II-specific"/>
    <property type="evidence" value="ECO:0007669"/>
    <property type="project" value="InterPro"/>
</dbReference>
<dbReference type="Pfam" id="PF04082">
    <property type="entry name" value="Fungal_trans"/>
    <property type="match status" value="1"/>
</dbReference>
<evidence type="ECO:0000256" key="5">
    <source>
        <dbReference type="SAM" id="MobiDB-lite"/>
    </source>
</evidence>
<dbReference type="PANTHER" id="PTHR47424:SF9">
    <property type="entry name" value="TAH-2"/>
    <property type="match status" value="1"/>
</dbReference>
<dbReference type="Pfam" id="PF00172">
    <property type="entry name" value="Zn_clus"/>
    <property type="match status" value="1"/>
</dbReference>
<organism evidence="8 9">
    <name type="scientific">Fusarium poae</name>
    <dbReference type="NCBI Taxonomy" id="36050"/>
    <lineage>
        <taxon>Eukaryota</taxon>
        <taxon>Fungi</taxon>
        <taxon>Dikarya</taxon>
        <taxon>Ascomycota</taxon>
        <taxon>Pezizomycotina</taxon>
        <taxon>Sordariomycetes</taxon>
        <taxon>Hypocreomycetidae</taxon>
        <taxon>Hypocreales</taxon>
        <taxon>Nectriaceae</taxon>
        <taxon>Fusarium</taxon>
    </lineage>
</organism>
<feature type="region of interest" description="Disordered" evidence="5">
    <location>
        <begin position="114"/>
        <end position="171"/>
    </location>
</feature>
<dbReference type="AlphaFoldDB" id="A0A1B8AHM1"/>
<dbReference type="PROSITE" id="PS00463">
    <property type="entry name" value="ZN2_CY6_FUNGAL_1"/>
    <property type="match status" value="1"/>
</dbReference>
<sequence length="713" mass="78590">MLASRKQSYQLPFPIGTSIGIHPVFFSIITFFILLNHIQTHLMMPRPIVPAHQRQRAAEACNLCRETKKRCSGSAPCTQCVRRGLESQCFITYAPRGSRTRARAERAAAAAAAANSTASTGRTSSVSNQSVQQNLETEENYRPLSPSHSQQDDDKDSQADASSATNPPRMLLNSRGERVYVGGAASISFLQIVRNLVSQQIGPSAFSHNEKSDTMLEIESPTATTHDNEVPRLSQSQKNGFSNIFDAVTEGLIHIFDEEIMGFQLAFLPEDNPHRITPQRQATLDLVMAIGAQCESLESSRTIGQAYFRRARSQAFVGFLEDPDLEMVRIFILMAFYMLGECRRNAAFMYLGIAAKAALALGLHSRESYGEKPDEKDLAKLRVWLSVCILDKLVNSLLGRPSASAQIRSDSKLDDLVQPDDLITERLMAANKISSIINDVTDTLYDQKKVTTPIVEKFLQDIESWKRSLPDSVDLPRGISYPLRGESLRDGAIGRVHVSCLYYLAVMLVTRPFLVSTLIAKPLAKGAHSQLAAACLDAAMYLSQTCVETLDAGELMGNMCIMKALVFASGLILGLQIFAKHPAEADIMDAFQSAKRVLGHLSTQSPQAAHYLDILTTLSGAIDKRRSSESSTGRSRYVSKLCSLYSQASRAEPVVAEAFPFVYAHSVAEDIVVDDAMQDWVFRESEGGEEGGDFSLDWESLNVSLWDTYPFLS</sequence>